<sequence>MRIPIDLPGEEGEAQCLEEEEKVVGAESVKSEEGLCAARTGEEKDAEEKDTEEGRTEIAGREDSEEYGKNSGPHLGRTEPGNTRETPTEGQDSPERLKLRHVPGGT</sequence>
<dbReference type="EMBL" id="JANPWB010000009">
    <property type="protein sequence ID" value="KAJ1156272.1"/>
    <property type="molecule type" value="Genomic_DNA"/>
</dbReference>
<feature type="region of interest" description="Disordered" evidence="1">
    <location>
        <begin position="1"/>
        <end position="106"/>
    </location>
</feature>
<feature type="compositionally biased region" description="Acidic residues" evidence="1">
    <location>
        <begin position="8"/>
        <end position="21"/>
    </location>
</feature>
<comment type="caution">
    <text evidence="2">The sequence shown here is derived from an EMBL/GenBank/DDBJ whole genome shotgun (WGS) entry which is preliminary data.</text>
</comment>
<accession>A0AAV7RXB5</accession>
<keyword evidence="3" id="KW-1185">Reference proteome</keyword>
<reference evidence="2" key="1">
    <citation type="journal article" date="2022" name="bioRxiv">
        <title>Sequencing and chromosome-scale assembly of the giantPleurodeles waltlgenome.</title>
        <authorList>
            <person name="Brown T."/>
            <person name="Elewa A."/>
            <person name="Iarovenko S."/>
            <person name="Subramanian E."/>
            <person name="Araus A.J."/>
            <person name="Petzold A."/>
            <person name="Susuki M."/>
            <person name="Suzuki K.-i.T."/>
            <person name="Hayashi T."/>
            <person name="Toyoda A."/>
            <person name="Oliveira C."/>
            <person name="Osipova E."/>
            <person name="Leigh N.D."/>
            <person name="Simon A."/>
            <person name="Yun M.H."/>
        </authorList>
    </citation>
    <scope>NUCLEOTIDE SEQUENCE</scope>
    <source>
        <strain evidence="2">20211129_DDA</strain>
        <tissue evidence="2">Liver</tissue>
    </source>
</reference>
<evidence type="ECO:0000313" key="3">
    <source>
        <dbReference type="Proteomes" id="UP001066276"/>
    </source>
</evidence>
<protein>
    <submittedName>
        <fullName evidence="2">Uncharacterized protein</fullName>
    </submittedName>
</protein>
<feature type="compositionally biased region" description="Polar residues" evidence="1">
    <location>
        <begin position="80"/>
        <end position="91"/>
    </location>
</feature>
<evidence type="ECO:0000256" key="1">
    <source>
        <dbReference type="SAM" id="MobiDB-lite"/>
    </source>
</evidence>
<proteinExistence type="predicted"/>
<gene>
    <name evidence="2" type="ORF">NDU88_008996</name>
</gene>
<dbReference type="Proteomes" id="UP001066276">
    <property type="component" value="Chromosome 5"/>
</dbReference>
<organism evidence="2 3">
    <name type="scientific">Pleurodeles waltl</name>
    <name type="common">Iberian ribbed newt</name>
    <dbReference type="NCBI Taxonomy" id="8319"/>
    <lineage>
        <taxon>Eukaryota</taxon>
        <taxon>Metazoa</taxon>
        <taxon>Chordata</taxon>
        <taxon>Craniata</taxon>
        <taxon>Vertebrata</taxon>
        <taxon>Euteleostomi</taxon>
        <taxon>Amphibia</taxon>
        <taxon>Batrachia</taxon>
        <taxon>Caudata</taxon>
        <taxon>Salamandroidea</taxon>
        <taxon>Salamandridae</taxon>
        <taxon>Pleurodelinae</taxon>
        <taxon>Pleurodeles</taxon>
    </lineage>
</organism>
<dbReference type="AlphaFoldDB" id="A0AAV7RXB5"/>
<name>A0AAV7RXB5_PLEWA</name>
<feature type="compositionally biased region" description="Basic and acidic residues" evidence="1">
    <location>
        <begin position="40"/>
        <end position="68"/>
    </location>
</feature>
<evidence type="ECO:0000313" key="2">
    <source>
        <dbReference type="EMBL" id="KAJ1156272.1"/>
    </source>
</evidence>